<feature type="domain" description="DUF559" evidence="1">
    <location>
        <begin position="9"/>
        <end position="114"/>
    </location>
</feature>
<dbReference type="CDD" id="cd01038">
    <property type="entry name" value="Endonuclease_DUF559"/>
    <property type="match status" value="1"/>
</dbReference>
<dbReference type="OrthoDB" id="9798754at2"/>
<dbReference type="InterPro" id="IPR011335">
    <property type="entry name" value="Restrct_endonuc-II-like"/>
</dbReference>
<evidence type="ECO:0000259" key="1">
    <source>
        <dbReference type="Pfam" id="PF04480"/>
    </source>
</evidence>
<proteinExistence type="predicted"/>
<evidence type="ECO:0000313" key="3">
    <source>
        <dbReference type="Proteomes" id="UP000297737"/>
    </source>
</evidence>
<dbReference type="PANTHER" id="PTHR38590:SF1">
    <property type="entry name" value="BLL0828 PROTEIN"/>
    <property type="match status" value="1"/>
</dbReference>
<dbReference type="AlphaFoldDB" id="A0A4Y9ESH0"/>
<dbReference type="GO" id="GO:0004519">
    <property type="term" value="F:endonuclease activity"/>
    <property type="evidence" value="ECO:0007669"/>
    <property type="project" value="UniProtKB-KW"/>
</dbReference>
<dbReference type="EMBL" id="SIHO01000001">
    <property type="protein sequence ID" value="TFU06260.1"/>
    <property type="molecule type" value="Genomic_DNA"/>
</dbReference>
<protein>
    <submittedName>
        <fullName evidence="2">Endonuclease domain-containing protein</fullName>
    </submittedName>
</protein>
<dbReference type="Pfam" id="PF04480">
    <property type="entry name" value="DUF559"/>
    <property type="match status" value="1"/>
</dbReference>
<dbReference type="Gene3D" id="3.40.960.10">
    <property type="entry name" value="VSR Endonuclease"/>
    <property type="match status" value="1"/>
</dbReference>
<dbReference type="InterPro" id="IPR047216">
    <property type="entry name" value="Endonuclease_DUF559_bact"/>
</dbReference>
<organism evidence="2 3">
    <name type="scientific">Glacieibacterium arshaanense</name>
    <dbReference type="NCBI Taxonomy" id="2511025"/>
    <lineage>
        <taxon>Bacteria</taxon>
        <taxon>Pseudomonadati</taxon>
        <taxon>Pseudomonadota</taxon>
        <taxon>Alphaproteobacteria</taxon>
        <taxon>Sphingomonadales</taxon>
        <taxon>Sphingosinicellaceae</taxon>
        <taxon>Glacieibacterium</taxon>
    </lineage>
</organism>
<keyword evidence="2" id="KW-0540">Nuclease</keyword>
<dbReference type="PANTHER" id="PTHR38590">
    <property type="entry name" value="BLL0828 PROTEIN"/>
    <property type="match status" value="1"/>
</dbReference>
<dbReference type="InterPro" id="IPR007569">
    <property type="entry name" value="DUF559"/>
</dbReference>
<keyword evidence="3" id="KW-1185">Reference proteome</keyword>
<dbReference type="SUPFAM" id="SSF52980">
    <property type="entry name" value="Restriction endonuclease-like"/>
    <property type="match status" value="1"/>
</dbReference>
<reference evidence="2 3" key="1">
    <citation type="submission" date="2019-02" db="EMBL/GenBank/DDBJ databases">
        <title>Polymorphobacter sp. isolated from the lake at the Tibet of China.</title>
        <authorList>
            <person name="Li A."/>
        </authorList>
    </citation>
    <scope>NUCLEOTIDE SEQUENCE [LARGE SCALE GENOMIC DNA]</scope>
    <source>
        <strain evidence="2 3">DJ1R-1</strain>
    </source>
</reference>
<accession>A0A4Y9ESH0</accession>
<name>A0A4Y9ESH0_9SPHN</name>
<sequence length="135" mass="15027">MLGCMTDLHPRARAMRNAATPAERAMWNILRTPPLATWHFRRQVAFEGRYIADFASFSARLVIECDGASHDQTFAGDSARSGWFAGQGYRVLRFANQTVLTEREAVWRTLVQVLGVAPPPRSRAASRPPRKGEGG</sequence>
<gene>
    <name evidence="2" type="ORF">EUV02_04455</name>
</gene>
<evidence type="ECO:0000313" key="2">
    <source>
        <dbReference type="EMBL" id="TFU06260.1"/>
    </source>
</evidence>
<keyword evidence="2" id="KW-0255">Endonuclease</keyword>
<comment type="caution">
    <text evidence="2">The sequence shown here is derived from an EMBL/GenBank/DDBJ whole genome shotgun (WGS) entry which is preliminary data.</text>
</comment>
<keyword evidence="2" id="KW-0378">Hydrolase</keyword>
<dbReference type="Proteomes" id="UP000297737">
    <property type="component" value="Unassembled WGS sequence"/>
</dbReference>